<organism evidence="3 4">
    <name type="scientific">Asparagus officinalis</name>
    <name type="common">Garden asparagus</name>
    <dbReference type="NCBI Taxonomy" id="4686"/>
    <lineage>
        <taxon>Eukaryota</taxon>
        <taxon>Viridiplantae</taxon>
        <taxon>Streptophyta</taxon>
        <taxon>Embryophyta</taxon>
        <taxon>Tracheophyta</taxon>
        <taxon>Spermatophyta</taxon>
        <taxon>Magnoliopsida</taxon>
        <taxon>Liliopsida</taxon>
        <taxon>Asparagales</taxon>
        <taxon>Asparagaceae</taxon>
        <taxon>Asparagoideae</taxon>
        <taxon>Asparagus</taxon>
    </lineage>
</organism>
<keyword evidence="2" id="KW-0812">Transmembrane</keyword>
<evidence type="ECO:0000256" key="1">
    <source>
        <dbReference type="SAM" id="MobiDB-lite"/>
    </source>
</evidence>
<evidence type="ECO:0000256" key="2">
    <source>
        <dbReference type="SAM" id="Phobius"/>
    </source>
</evidence>
<protein>
    <submittedName>
        <fullName evidence="3">Uncharacterized protein</fullName>
    </submittedName>
</protein>
<evidence type="ECO:0000313" key="3">
    <source>
        <dbReference type="EMBL" id="ONK72969.1"/>
    </source>
</evidence>
<sequence length="167" mass="18706">MAFKGSCSREDEEVAHTMPSAENASGSTSRLSSMPPSPLSGPQDKKASIWRLQEQRHCTRVKLIAGELTPEEFDLEDASLNARVQAEKEDVQTMQQEASAARVSDVQTLAKRPKRKCWQKHARNISEIKAYVFSFLFTLSHAVLVINFVINLCYLQALIICAELKLI</sequence>
<evidence type="ECO:0000313" key="4">
    <source>
        <dbReference type="Proteomes" id="UP000243459"/>
    </source>
</evidence>
<name>A0A5P1F895_ASPOF</name>
<dbReference type="AlphaFoldDB" id="A0A5P1F895"/>
<keyword evidence="2" id="KW-0472">Membrane</keyword>
<proteinExistence type="predicted"/>
<keyword evidence="2" id="KW-1133">Transmembrane helix</keyword>
<feature type="transmembrane region" description="Helical" evidence="2">
    <location>
        <begin position="130"/>
        <end position="150"/>
    </location>
</feature>
<dbReference type="Proteomes" id="UP000243459">
    <property type="component" value="Chromosome 4"/>
</dbReference>
<dbReference type="EMBL" id="CM007384">
    <property type="protein sequence ID" value="ONK72969.1"/>
    <property type="molecule type" value="Genomic_DNA"/>
</dbReference>
<reference evidence="4" key="1">
    <citation type="journal article" date="2017" name="Nat. Commun.">
        <title>The asparagus genome sheds light on the origin and evolution of a young Y chromosome.</title>
        <authorList>
            <person name="Harkess A."/>
            <person name="Zhou J."/>
            <person name="Xu C."/>
            <person name="Bowers J.E."/>
            <person name="Van der Hulst R."/>
            <person name="Ayyampalayam S."/>
            <person name="Mercati F."/>
            <person name="Riccardi P."/>
            <person name="McKain M.R."/>
            <person name="Kakrana A."/>
            <person name="Tang H."/>
            <person name="Ray J."/>
            <person name="Groenendijk J."/>
            <person name="Arikit S."/>
            <person name="Mathioni S.M."/>
            <person name="Nakano M."/>
            <person name="Shan H."/>
            <person name="Telgmann-Rauber A."/>
            <person name="Kanno A."/>
            <person name="Yue Z."/>
            <person name="Chen H."/>
            <person name="Li W."/>
            <person name="Chen Y."/>
            <person name="Xu X."/>
            <person name="Zhang Y."/>
            <person name="Luo S."/>
            <person name="Chen H."/>
            <person name="Gao J."/>
            <person name="Mao Z."/>
            <person name="Pires J.C."/>
            <person name="Luo M."/>
            <person name="Kudrna D."/>
            <person name="Wing R.A."/>
            <person name="Meyers B.C."/>
            <person name="Yi K."/>
            <person name="Kong H."/>
            <person name="Lavrijsen P."/>
            <person name="Sunseri F."/>
            <person name="Falavigna A."/>
            <person name="Ye Y."/>
            <person name="Leebens-Mack J.H."/>
            <person name="Chen G."/>
        </authorList>
    </citation>
    <scope>NUCLEOTIDE SEQUENCE [LARGE SCALE GENOMIC DNA]</scope>
    <source>
        <strain evidence="4">cv. DH0086</strain>
    </source>
</reference>
<feature type="region of interest" description="Disordered" evidence="1">
    <location>
        <begin position="1"/>
        <end position="46"/>
    </location>
</feature>
<keyword evidence="4" id="KW-1185">Reference proteome</keyword>
<feature type="compositionally biased region" description="Low complexity" evidence="1">
    <location>
        <begin position="25"/>
        <end position="34"/>
    </location>
</feature>
<gene>
    <name evidence="3" type="ORF">A4U43_C04F25560</name>
</gene>
<dbReference type="Gramene" id="ONK72969">
    <property type="protein sequence ID" value="ONK72969"/>
    <property type="gene ID" value="A4U43_C04F25560"/>
</dbReference>
<accession>A0A5P1F895</accession>